<gene>
    <name evidence="4" type="ORF">P154DRAFT_576552</name>
</gene>
<accession>A0A6A5WDF1</accession>
<keyword evidence="5" id="KW-1185">Reference proteome</keyword>
<dbReference type="OrthoDB" id="3917128at2759"/>
<keyword evidence="3" id="KW-0732">Signal</keyword>
<feature type="transmembrane region" description="Helical" evidence="2">
    <location>
        <begin position="299"/>
        <end position="319"/>
    </location>
</feature>
<keyword evidence="2" id="KW-0472">Membrane</keyword>
<dbReference type="AlphaFoldDB" id="A0A6A5WDF1"/>
<dbReference type="EMBL" id="ML977592">
    <property type="protein sequence ID" value="KAF1999913.1"/>
    <property type="molecule type" value="Genomic_DNA"/>
</dbReference>
<evidence type="ECO:0000256" key="1">
    <source>
        <dbReference type="SAM" id="MobiDB-lite"/>
    </source>
</evidence>
<evidence type="ECO:0000313" key="4">
    <source>
        <dbReference type="EMBL" id="KAF1999913.1"/>
    </source>
</evidence>
<name>A0A6A5WDF1_9PLEO</name>
<feature type="signal peptide" evidence="3">
    <location>
        <begin position="1"/>
        <end position="20"/>
    </location>
</feature>
<evidence type="ECO:0000256" key="3">
    <source>
        <dbReference type="SAM" id="SignalP"/>
    </source>
</evidence>
<feature type="compositionally biased region" description="Acidic residues" evidence="1">
    <location>
        <begin position="342"/>
        <end position="357"/>
    </location>
</feature>
<keyword evidence="2" id="KW-1133">Transmembrane helix</keyword>
<organism evidence="4 5">
    <name type="scientific">Amniculicola lignicola CBS 123094</name>
    <dbReference type="NCBI Taxonomy" id="1392246"/>
    <lineage>
        <taxon>Eukaryota</taxon>
        <taxon>Fungi</taxon>
        <taxon>Dikarya</taxon>
        <taxon>Ascomycota</taxon>
        <taxon>Pezizomycotina</taxon>
        <taxon>Dothideomycetes</taxon>
        <taxon>Pleosporomycetidae</taxon>
        <taxon>Pleosporales</taxon>
        <taxon>Amniculicolaceae</taxon>
        <taxon>Amniculicola</taxon>
    </lineage>
</organism>
<reference evidence="4" key="1">
    <citation type="journal article" date="2020" name="Stud. Mycol.">
        <title>101 Dothideomycetes genomes: a test case for predicting lifestyles and emergence of pathogens.</title>
        <authorList>
            <person name="Haridas S."/>
            <person name="Albert R."/>
            <person name="Binder M."/>
            <person name="Bloem J."/>
            <person name="Labutti K."/>
            <person name="Salamov A."/>
            <person name="Andreopoulos B."/>
            <person name="Baker S."/>
            <person name="Barry K."/>
            <person name="Bills G."/>
            <person name="Bluhm B."/>
            <person name="Cannon C."/>
            <person name="Castanera R."/>
            <person name="Culley D."/>
            <person name="Daum C."/>
            <person name="Ezra D."/>
            <person name="Gonzalez J."/>
            <person name="Henrissat B."/>
            <person name="Kuo A."/>
            <person name="Liang C."/>
            <person name="Lipzen A."/>
            <person name="Lutzoni F."/>
            <person name="Magnuson J."/>
            <person name="Mondo S."/>
            <person name="Nolan M."/>
            <person name="Ohm R."/>
            <person name="Pangilinan J."/>
            <person name="Park H.-J."/>
            <person name="Ramirez L."/>
            <person name="Alfaro M."/>
            <person name="Sun H."/>
            <person name="Tritt A."/>
            <person name="Yoshinaga Y."/>
            <person name="Zwiers L.-H."/>
            <person name="Turgeon B."/>
            <person name="Goodwin S."/>
            <person name="Spatafora J."/>
            <person name="Crous P."/>
            <person name="Grigoriev I."/>
        </authorList>
    </citation>
    <scope>NUCLEOTIDE SEQUENCE</scope>
    <source>
        <strain evidence="4">CBS 123094</strain>
    </source>
</reference>
<keyword evidence="2" id="KW-0812">Transmembrane</keyword>
<feature type="region of interest" description="Disordered" evidence="1">
    <location>
        <begin position="341"/>
        <end position="373"/>
    </location>
</feature>
<protein>
    <submittedName>
        <fullName evidence="4">Uncharacterized protein</fullName>
    </submittedName>
</protein>
<dbReference type="Proteomes" id="UP000799779">
    <property type="component" value="Unassembled WGS sequence"/>
</dbReference>
<feature type="chain" id="PRO_5025353848" evidence="3">
    <location>
        <begin position="21"/>
        <end position="385"/>
    </location>
</feature>
<sequence length="385" mass="43154">MPSPSVLFFAGLELLTLAAAAATSAPHITWLESQRSAIVKLDTPGYPLWIMDKARAPILYKDAEPFYVEAKLPSALLLNLTISPDKKTLFLNHQAILPLADSNVPPMIEAYQVPANISKDHLAQITEAGLLNRKWEGLTLGFRYLALDYDRLVWSDPASKSYINNVPVLKLRVLGLGAHSRSDVLKMEKQMVLHVTLTDTKHGKSDAPDLAYAITDIRLKSWEDTYDYVGAVEGKERLCTKSSWRCEDVGLYSGGAPWYRYIWRERFDQFGRVGSGRHAWARKIHVLSKIWEDAGASMVMSWLILMGAVLFVWIIVVVVKKVRGSRERTIRGLAEEDRLLGEDDGSFEEDFLDDEKDAGEIPPPLPPRPAQKEEVLIDLEAADGL</sequence>
<evidence type="ECO:0000313" key="5">
    <source>
        <dbReference type="Proteomes" id="UP000799779"/>
    </source>
</evidence>
<proteinExistence type="predicted"/>
<evidence type="ECO:0000256" key="2">
    <source>
        <dbReference type="SAM" id="Phobius"/>
    </source>
</evidence>